<comment type="similarity">
    <text evidence="1 7">Belongs to the universal ribosomal protein uL18 family.</text>
</comment>
<protein>
    <recommendedName>
        <fullName evidence="6 7">Large ribosomal subunit protein uL18</fullName>
    </recommendedName>
</protein>
<dbReference type="HAMAP" id="MF_01337_B">
    <property type="entry name" value="Ribosomal_uL18_B"/>
    <property type="match status" value="1"/>
</dbReference>
<dbReference type="NCBIfam" id="TIGR00060">
    <property type="entry name" value="L18_bact"/>
    <property type="match status" value="1"/>
</dbReference>
<dbReference type="InterPro" id="IPR005484">
    <property type="entry name" value="Ribosomal_uL18_bac/plant/anim"/>
</dbReference>
<evidence type="ECO:0000256" key="3">
    <source>
        <dbReference type="ARBA" id="ARBA00022884"/>
    </source>
</evidence>
<evidence type="ECO:0000256" key="1">
    <source>
        <dbReference type="ARBA" id="ARBA00007116"/>
    </source>
</evidence>
<name>A0ABD4SX94_MESHO</name>
<evidence type="ECO:0000313" key="8">
    <source>
        <dbReference type="EMBL" id="MCI8283219.1"/>
    </source>
</evidence>
<evidence type="ECO:0000256" key="7">
    <source>
        <dbReference type="HAMAP-Rule" id="MF_01337"/>
    </source>
</evidence>
<keyword evidence="2 7" id="KW-0699">rRNA-binding</keyword>
<dbReference type="SUPFAM" id="SSF53137">
    <property type="entry name" value="Translational machinery components"/>
    <property type="match status" value="1"/>
</dbReference>
<dbReference type="GO" id="GO:0006412">
    <property type="term" value="P:translation"/>
    <property type="evidence" value="ECO:0007669"/>
    <property type="project" value="UniProtKB-UniRule"/>
</dbReference>
<dbReference type="GO" id="GO:0019843">
    <property type="term" value="F:rRNA binding"/>
    <property type="evidence" value="ECO:0007669"/>
    <property type="project" value="UniProtKB-UniRule"/>
</dbReference>
<dbReference type="InterPro" id="IPR057268">
    <property type="entry name" value="Ribosomal_L18"/>
</dbReference>
<evidence type="ECO:0000256" key="2">
    <source>
        <dbReference type="ARBA" id="ARBA00022730"/>
    </source>
</evidence>
<evidence type="ECO:0000313" key="9">
    <source>
        <dbReference type="Proteomes" id="UP001203104"/>
    </source>
</evidence>
<dbReference type="Proteomes" id="UP001203104">
    <property type="component" value="Unassembled WGS sequence"/>
</dbReference>
<comment type="caution">
    <text evidence="8">The sequence shown here is derived from an EMBL/GenBank/DDBJ whole genome shotgun (WGS) entry which is preliminary data.</text>
</comment>
<dbReference type="AlphaFoldDB" id="A0ABD4SX94"/>
<dbReference type="Gene3D" id="3.30.420.100">
    <property type="match status" value="1"/>
</dbReference>
<sequence length="122" mass="14444">MMQKSRNYYRKVKHVRILKKLKSNREDKQKYRIGVYKSLRNFYAYIFDPWKNKVITSVSTLDKSNGYKGNIVSASSLAPDLYKKMKKLNLENESYIFDRSGYLFHGRVKAFANALRDQGVKF</sequence>
<dbReference type="EMBL" id="VBRW01000002">
    <property type="protein sequence ID" value="MCI8283219.1"/>
    <property type="molecule type" value="Genomic_DNA"/>
</dbReference>
<evidence type="ECO:0000256" key="4">
    <source>
        <dbReference type="ARBA" id="ARBA00022980"/>
    </source>
</evidence>
<accession>A0ABD4SX94</accession>
<keyword evidence="5 7" id="KW-0687">Ribonucleoprotein</keyword>
<gene>
    <name evidence="7" type="primary">rplR</name>
    <name evidence="8" type="ORF">FEF30_01320</name>
</gene>
<dbReference type="Pfam" id="PF00861">
    <property type="entry name" value="Ribosomal_L18p"/>
    <property type="match status" value="1"/>
</dbReference>
<reference evidence="8 9" key="1">
    <citation type="submission" date="2019-05" db="EMBL/GenBank/DDBJ databases">
        <title>Genome sequencing and assembly of Mycoplasma hyopneumoniae strains UFV01 and UFV02.</title>
        <authorList>
            <person name="De Souza L.F."/>
            <person name="Gonzaga N.F."/>
            <person name="Santos M.R."/>
            <person name="Deeney A.S."/>
            <person name="Vidigal P.M.P."/>
            <person name="Moreira M.A.S."/>
            <person name="Fietto J.R.L."/>
            <person name="Bressan G.C."/>
            <person name="Rycroft A.N."/>
            <person name="Silva Junior A."/>
        </authorList>
    </citation>
    <scope>NUCLEOTIDE SEQUENCE [LARGE SCALE GENOMIC DNA]</scope>
    <source>
        <strain evidence="8 9">UFV01</strain>
    </source>
</reference>
<dbReference type="GO" id="GO:1990904">
    <property type="term" value="C:ribonucleoprotein complex"/>
    <property type="evidence" value="ECO:0007669"/>
    <property type="project" value="UniProtKB-KW"/>
</dbReference>
<keyword evidence="4 7" id="KW-0689">Ribosomal protein</keyword>
<organism evidence="8 9">
    <name type="scientific">Mesomycoplasma hyopneumoniae</name>
    <name type="common">Mycoplasma hyopneumoniae</name>
    <dbReference type="NCBI Taxonomy" id="2099"/>
    <lineage>
        <taxon>Bacteria</taxon>
        <taxon>Bacillati</taxon>
        <taxon>Mycoplasmatota</taxon>
        <taxon>Mycoplasmoidales</taxon>
        <taxon>Metamycoplasmataceae</taxon>
        <taxon>Mesomycoplasma</taxon>
    </lineage>
</organism>
<evidence type="ECO:0000256" key="5">
    <source>
        <dbReference type="ARBA" id="ARBA00023274"/>
    </source>
</evidence>
<keyword evidence="3 7" id="KW-0694">RNA-binding</keyword>
<evidence type="ECO:0000256" key="6">
    <source>
        <dbReference type="ARBA" id="ARBA00035197"/>
    </source>
</evidence>
<dbReference type="CDD" id="cd00432">
    <property type="entry name" value="Ribosomal_L18_L5e"/>
    <property type="match status" value="1"/>
</dbReference>
<dbReference type="GO" id="GO:0005840">
    <property type="term" value="C:ribosome"/>
    <property type="evidence" value="ECO:0007669"/>
    <property type="project" value="UniProtKB-KW"/>
</dbReference>
<comment type="function">
    <text evidence="7">This is one of the proteins that bind and probably mediate the attachment of the 5S RNA into the large ribosomal subunit, where it forms part of the central protuberance.</text>
</comment>
<proteinExistence type="inferred from homology"/>
<comment type="subunit">
    <text evidence="7">Part of the 50S ribosomal subunit; part of the 5S rRNA/L5/L18/L25 subcomplex. Contacts the 5S and 23S rRNAs.</text>
</comment>
<dbReference type="InterPro" id="IPR004389">
    <property type="entry name" value="Ribosomal_uL18_bac-type"/>
</dbReference>